<feature type="disulfide bond" evidence="14">
    <location>
        <begin position="53"/>
        <end position="60"/>
    </location>
</feature>
<keyword evidence="14" id="KW-0349">Heme</keyword>
<feature type="transmembrane region" description="Helical" evidence="16">
    <location>
        <begin position="265"/>
        <end position="290"/>
    </location>
</feature>
<evidence type="ECO:0000256" key="3">
    <source>
        <dbReference type="ARBA" id="ARBA00004613"/>
    </source>
</evidence>
<evidence type="ECO:0000256" key="16">
    <source>
        <dbReference type="SAM" id="Phobius"/>
    </source>
</evidence>
<comment type="subcellular location">
    <subcellularLocation>
        <location evidence="2">Membrane</location>
        <topology evidence="2">Lipid-anchor</topology>
        <topology evidence="2">GPI-anchor</topology>
    </subcellularLocation>
    <subcellularLocation>
        <location evidence="1">Membrane</location>
        <topology evidence="1">Multi-pass membrane protein</topology>
    </subcellularLocation>
    <subcellularLocation>
        <location evidence="3">Secreted</location>
    </subcellularLocation>
</comment>
<evidence type="ECO:0000256" key="4">
    <source>
        <dbReference type="ARBA" id="ARBA00010031"/>
    </source>
</evidence>
<sequence length="421" mass="46232">ISLCAIVAAVSCLLSFCAVTVSASNMESRKLTLFDIPDCGLQCLVANLPVTGCSLGDVNCICGSKALVHPLAACMLANCTMQETLGTSRVQADLCNLSNQSEKQQLILYTSIVYSIAFLFVIFRIVGKRVSHRLGWDDMTVVSALLLAAVPLGFILSGALDGFGEHLWNLQDGKLSTILRNSKLTAYAFYISWLIYIVVLSLLKVSLLLFYLEIFPTPQFRRIAFCALGFIIVNNCVIFFVTVFACKPVSSFWDRDIKNGKCLNIQSISYAASGSAMVQDLILLALPLTFIRQLQMKRTRKIAVGFMFAIGTFGTVATAMRLPSLSSFKISIDPTWDYVAATKWSQLELAVCIICNSLPAIRILAAKFIPTSVKDYLLSKTGSSKDSSDSAPNPPSYRLRQPSVQLQEEEMEPILDFKPKS</sequence>
<evidence type="ECO:0000256" key="7">
    <source>
        <dbReference type="ARBA" id="ARBA00022692"/>
    </source>
</evidence>
<keyword evidence="7 16" id="KW-0812">Transmembrane</keyword>
<dbReference type="PANTHER" id="PTHR33048">
    <property type="entry name" value="PTH11-LIKE INTEGRAL MEMBRANE PROTEIN (AFU_ORTHOLOGUE AFUA_5G11245)"/>
    <property type="match status" value="1"/>
</dbReference>
<keyword evidence="9 16" id="KW-1133">Transmembrane helix</keyword>
<protein>
    <recommendedName>
        <fullName evidence="18">CFEM domain-containing protein</fullName>
    </recommendedName>
</protein>
<evidence type="ECO:0000256" key="17">
    <source>
        <dbReference type="SAM" id="SignalP"/>
    </source>
</evidence>
<dbReference type="EMBL" id="ML979132">
    <property type="protein sequence ID" value="KAF1920182.1"/>
    <property type="molecule type" value="Genomic_DNA"/>
</dbReference>
<feature type="disulfide bond" evidence="14">
    <location>
        <begin position="62"/>
        <end position="95"/>
    </location>
</feature>
<dbReference type="InterPro" id="IPR008427">
    <property type="entry name" value="Extracellular_membr_CFEM_dom"/>
</dbReference>
<feature type="transmembrane region" description="Helical" evidence="16">
    <location>
        <begin position="106"/>
        <end position="127"/>
    </location>
</feature>
<dbReference type="Pfam" id="PF05730">
    <property type="entry name" value="CFEM"/>
    <property type="match status" value="1"/>
</dbReference>
<feature type="signal peptide" evidence="17">
    <location>
        <begin position="1"/>
        <end position="23"/>
    </location>
</feature>
<feature type="non-terminal residue" evidence="19">
    <location>
        <position position="1"/>
    </location>
</feature>
<dbReference type="AlphaFoldDB" id="A0A6A5QXM5"/>
<dbReference type="InterPro" id="IPR049326">
    <property type="entry name" value="Rhodopsin_dom_fungi"/>
</dbReference>
<feature type="domain" description="CFEM" evidence="18">
    <location>
        <begin position="11"/>
        <end position="122"/>
    </location>
</feature>
<evidence type="ECO:0000256" key="1">
    <source>
        <dbReference type="ARBA" id="ARBA00004141"/>
    </source>
</evidence>
<keyword evidence="6" id="KW-0336">GPI-anchor</keyword>
<keyword evidence="20" id="KW-1185">Reference proteome</keyword>
<evidence type="ECO:0000313" key="20">
    <source>
        <dbReference type="Proteomes" id="UP000800096"/>
    </source>
</evidence>
<evidence type="ECO:0000256" key="11">
    <source>
        <dbReference type="ARBA" id="ARBA00023157"/>
    </source>
</evidence>
<dbReference type="GO" id="GO:0098552">
    <property type="term" value="C:side of membrane"/>
    <property type="evidence" value="ECO:0007669"/>
    <property type="project" value="UniProtKB-KW"/>
</dbReference>
<dbReference type="Proteomes" id="UP000800096">
    <property type="component" value="Unassembled WGS sequence"/>
</dbReference>
<reference evidence="19" key="1">
    <citation type="journal article" date="2020" name="Stud. Mycol.">
        <title>101 Dothideomycetes genomes: a test case for predicting lifestyles and emergence of pathogens.</title>
        <authorList>
            <person name="Haridas S."/>
            <person name="Albert R."/>
            <person name="Binder M."/>
            <person name="Bloem J."/>
            <person name="Labutti K."/>
            <person name="Salamov A."/>
            <person name="Andreopoulos B."/>
            <person name="Baker S."/>
            <person name="Barry K."/>
            <person name="Bills G."/>
            <person name="Bluhm B."/>
            <person name="Cannon C."/>
            <person name="Castanera R."/>
            <person name="Culley D."/>
            <person name="Daum C."/>
            <person name="Ezra D."/>
            <person name="Gonzalez J."/>
            <person name="Henrissat B."/>
            <person name="Kuo A."/>
            <person name="Liang C."/>
            <person name="Lipzen A."/>
            <person name="Lutzoni F."/>
            <person name="Magnuson J."/>
            <person name="Mondo S."/>
            <person name="Nolan M."/>
            <person name="Ohm R."/>
            <person name="Pangilinan J."/>
            <person name="Park H.-J."/>
            <person name="Ramirez L."/>
            <person name="Alfaro M."/>
            <person name="Sun H."/>
            <person name="Tritt A."/>
            <person name="Yoshinaga Y."/>
            <person name="Zwiers L.-H."/>
            <person name="Turgeon B."/>
            <person name="Goodwin S."/>
            <person name="Spatafora J."/>
            <person name="Crous P."/>
            <person name="Grigoriev I."/>
        </authorList>
    </citation>
    <scope>NUCLEOTIDE SEQUENCE</scope>
    <source>
        <strain evidence="19">HMLAC05119</strain>
    </source>
</reference>
<feature type="region of interest" description="Disordered" evidence="15">
    <location>
        <begin position="380"/>
        <end position="403"/>
    </location>
</feature>
<dbReference type="GO" id="GO:0005576">
    <property type="term" value="C:extracellular region"/>
    <property type="evidence" value="ECO:0007669"/>
    <property type="project" value="UniProtKB-SubCell"/>
</dbReference>
<evidence type="ECO:0000256" key="12">
    <source>
        <dbReference type="ARBA" id="ARBA00023288"/>
    </source>
</evidence>
<evidence type="ECO:0000256" key="8">
    <source>
        <dbReference type="ARBA" id="ARBA00022729"/>
    </source>
</evidence>
<evidence type="ECO:0000256" key="15">
    <source>
        <dbReference type="SAM" id="MobiDB-lite"/>
    </source>
</evidence>
<feature type="transmembrane region" description="Helical" evidence="16">
    <location>
        <begin position="223"/>
        <end position="245"/>
    </location>
</feature>
<evidence type="ECO:0000256" key="2">
    <source>
        <dbReference type="ARBA" id="ARBA00004589"/>
    </source>
</evidence>
<comment type="similarity">
    <text evidence="4">Belongs to the RBT5 family.</text>
</comment>
<keyword evidence="10 16" id="KW-0472">Membrane</keyword>
<dbReference type="PANTHER" id="PTHR33048:SF131">
    <property type="entry name" value="INTEGRAL MEMBRANE PROTEIN"/>
    <property type="match status" value="1"/>
</dbReference>
<feature type="disulfide bond" evidence="14">
    <location>
        <begin position="39"/>
        <end position="79"/>
    </location>
</feature>
<dbReference type="Pfam" id="PF20684">
    <property type="entry name" value="Fung_rhodopsin"/>
    <property type="match status" value="1"/>
</dbReference>
<accession>A0A6A5QXM5</accession>
<keyword evidence="12" id="KW-0449">Lipoprotein</keyword>
<organism evidence="19 20">
    <name type="scientific">Ampelomyces quisqualis</name>
    <name type="common">Powdery mildew agent</name>
    <dbReference type="NCBI Taxonomy" id="50730"/>
    <lineage>
        <taxon>Eukaryota</taxon>
        <taxon>Fungi</taxon>
        <taxon>Dikarya</taxon>
        <taxon>Ascomycota</taxon>
        <taxon>Pezizomycotina</taxon>
        <taxon>Dothideomycetes</taxon>
        <taxon>Pleosporomycetidae</taxon>
        <taxon>Pleosporales</taxon>
        <taxon>Pleosporineae</taxon>
        <taxon>Phaeosphaeriaceae</taxon>
        <taxon>Ampelomyces</taxon>
    </lineage>
</organism>
<feature type="chain" id="PRO_5025690424" description="CFEM domain-containing protein" evidence="17">
    <location>
        <begin position="24"/>
        <end position="421"/>
    </location>
</feature>
<feature type="transmembrane region" description="Helical" evidence="16">
    <location>
        <begin position="302"/>
        <end position="322"/>
    </location>
</feature>
<comment type="similarity">
    <text evidence="13">Belongs to the SAT4 family.</text>
</comment>
<keyword evidence="5" id="KW-0964">Secreted</keyword>
<name>A0A6A5QXM5_AMPQU</name>
<evidence type="ECO:0000256" key="14">
    <source>
        <dbReference type="PROSITE-ProRule" id="PRU01356"/>
    </source>
</evidence>
<keyword evidence="8 17" id="KW-0732">Signal</keyword>
<feature type="transmembrane region" description="Helical" evidence="16">
    <location>
        <begin position="139"/>
        <end position="160"/>
    </location>
</feature>
<evidence type="ECO:0000256" key="9">
    <source>
        <dbReference type="ARBA" id="ARBA00022989"/>
    </source>
</evidence>
<dbReference type="OrthoDB" id="408702at2759"/>
<dbReference type="SMART" id="SM00747">
    <property type="entry name" value="CFEM"/>
    <property type="match status" value="1"/>
</dbReference>
<feature type="disulfide bond" evidence="14">
    <location>
        <begin position="43"/>
        <end position="74"/>
    </location>
</feature>
<evidence type="ECO:0000256" key="5">
    <source>
        <dbReference type="ARBA" id="ARBA00022525"/>
    </source>
</evidence>
<keyword evidence="14" id="KW-0479">Metal-binding</keyword>
<evidence type="ECO:0000256" key="10">
    <source>
        <dbReference type="ARBA" id="ARBA00023136"/>
    </source>
</evidence>
<feature type="binding site" description="axial binding residue" evidence="14">
    <location>
        <position position="57"/>
    </location>
    <ligand>
        <name>heme</name>
        <dbReference type="ChEBI" id="CHEBI:30413"/>
    </ligand>
    <ligandPart>
        <name>Fe</name>
        <dbReference type="ChEBI" id="CHEBI:18248"/>
    </ligandPart>
</feature>
<evidence type="ECO:0000259" key="18">
    <source>
        <dbReference type="PROSITE" id="PS52012"/>
    </source>
</evidence>
<evidence type="ECO:0000313" key="19">
    <source>
        <dbReference type="EMBL" id="KAF1920182.1"/>
    </source>
</evidence>
<feature type="transmembrane region" description="Helical" evidence="16">
    <location>
        <begin position="187"/>
        <end position="211"/>
    </location>
</feature>
<proteinExistence type="inferred from homology"/>
<dbReference type="PROSITE" id="PS52012">
    <property type="entry name" value="CFEM"/>
    <property type="match status" value="1"/>
</dbReference>
<gene>
    <name evidence="19" type="ORF">BDU57DRAFT_436220</name>
</gene>
<dbReference type="InterPro" id="IPR052337">
    <property type="entry name" value="SAT4-like"/>
</dbReference>
<keyword evidence="14" id="KW-0408">Iron</keyword>
<evidence type="ECO:0000256" key="13">
    <source>
        <dbReference type="ARBA" id="ARBA00038359"/>
    </source>
</evidence>
<evidence type="ECO:0000256" key="6">
    <source>
        <dbReference type="ARBA" id="ARBA00022622"/>
    </source>
</evidence>
<dbReference type="GO" id="GO:0046872">
    <property type="term" value="F:metal ion binding"/>
    <property type="evidence" value="ECO:0007669"/>
    <property type="project" value="UniProtKB-UniRule"/>
</dbReference>
<keyword evidence="11 14" id="KW-1015">Disulfide bond</keyword>
<keyword evidence="6" id="KW-0325">Glycoprotein</keyword>